<keyword evidence="2" id="KW-1185">Reference proteome</keyword>
<sequence>MIGRLLQPDPLRLDRVEPADQALQLWFNVEPQLQATYVAGTVILRFEAFGREREGQLRWADRLVNWRVTRERRDLVLRVVAARPLRAEWRAEAVDGEWRLTISLLEQ</sequence>
<dbReference type="EMBL" id="FOFP01000003">
    <property type="protein sequence ID" value="SEQ04860.1"/>
    <property type="molecule type" value="Genomic_DNA"/>
</dbReference>
<gene>
    <name evidence="1" type="ORF">SAMN05216600_10394</name>
</gene>
<reference evidence="1 2" key="1">
    <citation type="submission" date="2016-10" db="EMBL/GenBank/DDBJ databases">
        <authorList>
            <person name="Varghese N."/>
            <person name="Submissions S."/>
        </authorList>
    </citation>
    <scope>NUCLEOTIDE SEQUENCE [LARGE SCALE GENOMIC DNA]</scope>
    <source>
        <strain evidence="1 2">CIP 109853</strain>
    </source>
</reference>
<comment type="caution">
    <text evidence="1">The sequence shown here is derived from an EMBL/GenBank/DDBJ whole genome shotgun (WGS) entry which is preliminary data.</text>
</comment>
<evidence type="ECO:0000313" key="2">
    <source>
        <dbReference type="Proteomes" id="UP000198512"/>
    </source>
</evidence>
<evidence type="ECO:0000313" key="1">
    <source>
        <dbReference type="EMBL" id="SEQ04860.1"/>
    </source>
</evidence>
<dbReference type="Proteomes" id="UP000198512">
    <property type="component" value="Unassembled WGS sequence"/>
</dbReference>
<accession>A0ABY1B653</accession>
<organism evidence="1 2">
    <name type="scientific">Pseudomonas cuatrocienegasensis</name>
    <dbReference type="NCBI Taxonomy" id="543360"/>
    <lineage>
        <taxon>Bacteria</taxon>
        <taxon>Pseudomonadati</taxon>
        <taxon>Pseudomonadota</taxon>
        <taxon>Gammaproteobacteria</taxon>
        <taxon>Pseudomonadales</taxon>
        <taxon>Pseudomonadaceae</taxon>
        <taxon>Pseudomonas</taxon>
    </lineage>
</organism>
<proteinExistence type="predicted"/>
<name>A0ABY1B653_9PSED</name>
<protein>
    <recommendedName>
        <fullName evidence="3">DUF2914 domain-containing protein</fullName>
    </recommendedName>
</protein>
<evidence type="ECO:0008006" key="3">
    <source>
        <dbReference type="Google" id="ProtNLM"/>
    </source>
</evidence>